<proteinExistence type="predicted"/>
<feature type="region of interest" description="Disordered" evidence="1">
    <location>
        <begin position="233"/>
        <end position="340"/>
    </location>
</feature>
<feature type="compositionally biased region" description="Low complexity" evidence="1">
    <location>
        <begin position="312"/>
        <end position="329"/>
    </location>
</feature>
<evidence type="ECO:0000313" key="3">
    <source>
        <dbReference type="EMBL" id="TMQ89733.1"/>
    </source>
</evidence>
<protein>
    <recommendedName>
        <fullName evidence="2">ParB-like N-terminal domain-containing protein</fullName>
    </recommendedName>
</protein>
<dbReference type="InterPro" id="IPR003115">
    <property type="entry name" value="ParB_N"/>
</dbReference>
<keyword evidence="4" id="KW-1185">Reference proteome</keyword>
<reference evidence="3 4" key="1">
    <citation type="submission" date="2019-05" db="EMBL/GenBank/DDBJ databases">
        <title>Draft genome sequence of Actinomadura sp. 14C53.</title>
        <authorList>
            <person name="Saricaoglu S."/>
            <person name="Isik K."/>
        </authorList>
    </citation>
    <scope>NUCLEOTIDE SEQUENCE [LARGE SCALE GENOMIC DNA]</scope>
    <source>
        <strain evidence="3 4">14C53</strain>
    </source>
</reference>
<dbReference type="RefSeq" id="WP_138650145.1">
    <property type="nucleotide sequence ID" value="NZ_VCKW01000380.1"/>
</dbReference>
<feature type="compositionally biased region" description="Low complexity" evidence="1">
    <location>
        <begin position="283"/>
        <end position="304"/>
    </location>
</feature>
<evidence type="ECO:0000259" key="2">
    <source>
        <dbReference type="SMART" id="SM00470"/>
    </source>
</evidence>
<name>A0A5C4IZY2_9ACTN</name>
<accession>A0A5C4IZY2</accession>
<dbReference type="OrthoDB" id="3701787at2"/>
<dbReference type="EMBL" id="VCKW01000380">
    <property type="protein sequence ID" value="TMQ89733.1"/>
    <property type="molecule type" value="Genomic_DNA"/>
</dbReference>
<comment type="caution">
    <text evidence="3">The sequence shown here is derived from an EMBL/GenBank/DDBJ whole genome shotgun (WGS) entry which is preliminary data.</text>
</comment>
<gene>
    <name evidence="3" type="ORF">ETD83_38635</name>
</gene>
<feature type="domain" description="ParB-like N-terminal" evidence="2">
    <location>
        <begin position="42"/>
        <end position="126"/>
    </location>
</feature>
<dbReference type="SMART" id="SM00470">
    <property type="entry name" value="ParB"/>
    <property type="match status" value="1"/>
</dbReference>
<feature type="compositionally biased region" description="Basic and acidic residues" evidence="1">
    <location>
        <begin position="185"/>
        <end position="201"/>
    </location>
</feature>
<dbReference type="InterPro" id="IPR036086">
    <property type="entry name" value="ParB/Sulfiredoxin_sf"/>
</dbReference>
<feature type="region of interest" description="Disordered" evidence="1">
    <location>
        <begin position="174"/>
        <end position="212"/>
    </location>
</feature>
<organism evidence="3 4">
    <name type="scientific">Actinomadura soli</name>
    <dbReference type="NCBI Taxonomy" id="2508997"/>
    <lineage>
        <taxon>Bacteria</taxon>
        <taxon>Bacillati</taxon>
        <taxon>Actinomycetota</taxon>
        <taxon>Actinomycetes</taxon>
        <taxon>Streptosporangiales</taxon>
        <taxon>Thermomonosporaceae</taxon>
        <taxon>Actinomadura</taxon>
    </lineage>
</organism>
<dbReference type="Proteomes" id="UP000309174">
    <property type="component" value="Unassembled WGS sequence"/>
</dbReference>
<evidence type="ECO:0000256" key="1">
    <source>
        <dbReference type="SAM" id="MobiDB-lite"/>
    </source>
</evidence>
<feature type="region of interest" description="Disordered" evidence="1">
    <location>
        <begin position="1"/>
        <end position="26"/>
    </location>
</feature>
<sequence length="419" mass="45261">MSELVGRLVGERERRTAGPAESAAMDEEMGSPVVWLDAHPVHRVRIDSLVVGESPRQDGENLEHVRTLAEAAENLPPIIVHRPTMTVIDGIHRVQAAILNGLDTISARLIDCDAKEAFILAVEANVSHGLPLSLKDRVSAAERIIADNPQWSDRGVAAATGLSGKTVSRIRQQQAAENGQPNVRMGRDGRLRPLDSGDKRRQAAAMINDDPGTSLRTVARATGLSLATVQDVRHRIKRGEDPVPARYRSRPGHAVPDAPNEPRTAQSDAQASQTELRASHPEAQPTQASQASQGSQGSQATQTAETSQASQAEARAPHAGAAAESSPARRPAEARRPAGDTAVDHQVLLAKLRNDPSLKLNESGRRTLRWLHRHTVDPDEIEGLYHDLPDHCAPVIAALARGCANTWIALAERLRQRTE</sequence>
<dbReference type="Gene3D" id="3.90.1530.10">
    <property type="entry name" value="Conserved hypothetical protein from pyrococcus furiosus pfu- 392566-001, ParB domain"/>
    <property type="match status" value="1"/>
</dbReference>
<evidence type="ECO:0000313" key="4">
    <source>
        <dbReference type="Proteomes" id="UP000309174"/>
    </source>
</evidence>
<feature type="compositionally biased region" description="Polar residues" evidence="1">
    <location>
        <begin position="263"/>
        <end position="276"/>
    </location>
</feature>
<dbReference type="SUPFAM" id="SSF110849">
    <property type="entry name" value="ParB/Sulfiredoxin"/>
    <property type="match status" value="1"/>
</dbReference>
<dbReference type="AlphaFoldDB" id="A0A5C4IZY2"/>